<keyword evidence="7" id="KW-0934">Plastid</keyword>
<dbReference type="SUPFAM" id="SSF51735">
    <property type="entry name" value="NAD(P)-binding Rossmann-fold domains"/>
    <property type="match status" value="1"/>
</dbReference>
<dbReference type="GO" id="GO:0015979">
    <property type="term" value="P:photosynthesis"/>
    <property type="evidence" value="ECO:0007669"/>
    <property type="project" value="UniProtKB-KW"/>
</dbReference>
<sequence length="413" mass="44364">MLQKTCMRNRATTARRARVTLKGIVAASQSPRQNRSASRSSCATRAIHRDDGAMVPASHPCVARQVKASPPKAVAEGASGERTASANTGSRYVVVTGASSGLGLRCAADLARNGDHHVVMACRDFSKAERMAKEFGMPAGSYTVMHLDLGSLTSVREFVDAYKRKGYPIDALVCNAAVYLPTDPEPSFTADGYEASVGINHLGHFLLCHLLIDDIAKSKDPRVIIVGSVTGNTNTLAGQVPPLADLGDLRGLGAGLAGGANVMIDGGEYDGAKAYKDSKVCNMLTMREMHKRWHDSKGVTFGSLYPGCVAETNLFREKRAWFRWLFPRFQKYVTKGYVSQEEAGQRLAQVVSSPEAKKSGRYWSWNGEAKSFGEGSAGGSGGALFENEPSAEVTDDAKAEKLWDMSLKMTGLA</sequence>
<evidence type="ECO:0000313" key="8">
    <source>
        <dbReference type="EMBL" id="WZN66606.1"/>
    </source>
</evidence>
<dbReference type="PANTHER" id="PTHR44419:SF19">
    <property type="entry name" value="PROTOCHLOROPHYLLIDE REDUCTASE A, CHLOROPLASTIC"/>
    <property type="match status" value="1"/>
</dbReference>
<name>A0AAX4PL30_9CHLO</name>
<dbReference type="InterPro" id="IPR036291">
    <property type="entry name" value="NAD(P)-bd_dom_sf"/>
</dbReference>
<comment type="subcellular location">
    <subcellularLocation>
        <location evidence="7">Plastid</location>
        <location evidence="7">Chloroplast</location>
    </subcellularLocation>
</comment>
<keyword evidence="5 7" id="KW-0560">Oxidoreductase</keyword>
<keyword evidence="4 7" id="KW-0521">NADP</keyword>
<dbReference type="AlphaFoldDB" id="A0AAX4PL30"/>
<evidence type="ECO:0000256" key="4">
    <source>
        <dbReference type="ARBA" id="ARBA00022857"/>
    </source>
</evidence>
<evidence type="ECO:0000256" key="1">
    <source>
        <dbReference type="ARBA" id="ARBA00005173"/>
    </source>
</evidence>
<dbReference type="GO" id="GO:0009507">
    <property type="term" value="C:chloroplast"/>
    <property type="evidence" value="ECO:0007669"/>
    <property type="project" value="UniProtKB-SubCell"/>
</dbReference>
<dbReference type="CDD" id="cd09810">
    <property type="entry name" value="LPOR_like_SDR_c_like"/>
    <property type="match status" value="1"/>
</dbReference>
<keyword evidence="9" id="KW-1185">Reference proteome</keyword>
<dbReference type="PANTHER" id="PTHR44419">
    <property type="entry name" value="PROTOCHLOROPHYLLIDE REDUCTASE C, CHLOROPLASTIC"/>
    <property type="match status" value="1"/>
</dbReference>
<dbReference type="GO" id="GO:0015995">
    <property type="term" value="P:chlorophyll biosynthetic process"/>
    <property type="evidence" value="ECO:0007669"/>
    <property type="project" value="UniProtKB-KW"/>
</dbReference>
<comment type="function">
    <text evidence="7">Phototransformation of protochlorophyllide (Pchlide) to chlorophyllide (Chlide).</text>
</comment>
<dbReference type="PRINTS" id="PR00081">
    <property type="entry name" value="GDHRDH"/>
</dbReference>
<gene>
    <name evidence="8" type="ORF">HKI87_16g81730</name>
</gene>
<accession>A0AAX4PL30</accession>
<evidence type="ECO:0000256" key="3">
    <source>
        <dbReference type="ARBA" id="ARBA00022531"/>
    </source>
</evidence>
<keyword evidence="3 7" id="KW-0602">Photosynthesis</keyword>
<comment type="similarity">
    <text evidence="2 7">Belongs to the short-chain dehydrogenases/reductases (SDR) family. POR subfamily.</text>
</comment>
<evidence type="ECO:0000256" key="6">
    <source>
        <dbReference type="ARBA" id="ARBA00023171"/>
    </source>
</evidence>
<dbReference type="Proteomes" id="UP001472866">
    <property type="component" value="Chromosome 16"/>
</dbReference>
<dbReference type="Gene3D" id="3.40.50.720">
    <property type="entry name" value="NAD(P)-binding Rossmann-like Domain"/>
    <property type="match status" value="1"/>
</dbReference>
<protein>
    <recommendedName>
        <fullName evidence="7">NADPH-protochlorophyllide oxidoreductase</fullName>
        <ecNumber evidence="7">1.3.1.33</ecNumber>
    </recommendedName>
</protein>
<proteinExistence type="inferred from homology"/>
<dbReference type="GO" id="GO:0016630">
    <property type="term" value="F:protochlorophyllide reductase activity"/>
    <property type="evidence" value="ECO:0007669"/>
    <property type="project" value="UniProtKB-EC"/>
</dbReference>
<evidence type="ECO:0000313" key="9">
    <source>
        <dbReference type="Proteomes" id="UP001472866"/>
    </source>
</evidence>
<dbReference type="InterPro" id="IPR002347">
    <property type="entry name" value="SDR_fam"/>
</dbReference>
<comment type="catalytic activity">
    <reaction evidence="7">
        <text>chlorophyllide a + NADP(+) = protochlorophyllide a + NADPH + H(+)</text>
        <dbReference type="Rhea" id="RHEA:11132"/>
        <dbReference type="ChEBI" id="CHEBI:15378"/>
        <dbReference type="ChEBI" id="CHEBI:57783"/>
        <dbReference type="ChEBI" id="CHEBI:58349"/>
        <dbReference type="ChEBI" id="CHEBI:83348"/>
        <dbReference type="ChEBI" id="CHEBI:83350"/>
        <dbReference type="EC" id="1.3.1.33"/>
    </reaction>
</comment>
<dbReference type="Pfam" id="PF00106">
    <property type="entry name" value="adh_short"/>
    <property type="match status" value="1"/>
</dbReference>
<keyword evidence="6 7" id="KW-0149">Chlorophyll biosynthesis</keyword>
<evidence type="ECO:0000256" key="7">
    <source>
        <dbReference type="RuleBase" id="RU365001"/>
    </source>
</evidence>
<dbReference type="EC" id="1.3.1.33" evidence="7"/>
<evidence type="ECO:0000256" key="5">
    <source>
        <dbReference type="ARBA" id="ARBA00023002"/>
    </source>
</evidence>
<dbReference type="InterPro" id="IPR005979">
    <property type="entry name" value="Prochl_reduct"/>
</dbReference>
<keyword evidence="7" id="KW-0809">Transit peptide</keyword>
<keyword evidence="7" id="KW-0150">Chloroplast</keyword>
<comment type="pathway">
    <text evidence="1 7">Porphyrin-containing compound metabolism; chlorophyll biosynthesis.</text>
</comment>
<dbReference type="NCBIfam" id="TIGR01289">
    <property type="entry name" value="LPOR"/>
    <property type="match status" value="1"/>
</dbReference>
<dbReference type="EMBL" id="CP151516">
    <property type="protein sequence ID" value="WZN66606.1"/>
    <property type="molecule type" value="Genomic_DNA"/>
</dbReference>
<reference evidence="8 9" key="1">
    <citation type="submission" date="2024-03" db="EMBL/GenBank/DDBJ databases">
        <title>Complete genome sequence of the green alga Chloropicon roscoffensis RCC1871.</title>
        <authorList>
            <person name="Lemieux C."/>
            <person name="Pombert J.-F."/>
            <person name="Otis C."/>
            <person name="Turmel M."/>
        </authorList>
    </citation>
    <scope>NUCLEOTIDE SEQUENCE [LARGE SCALE GENOMIC DNA]</scope>
    <source>
        <strain evidence="8 9">RCC1871</strain>
    </source>
</reference>
<evidence type="ECO:0000256" key="2">
    <source>
        <dbReference type="ARBA" id="ARBA00005821"/>
    </source>
</evidence>
<organism evidence="8 9">
    <name type="scientific">Chloropicon roscoffensis</name>
    <dbReference type="NCBI Taxonomy" id="1461544"/>
    <lineage>
        <taxon>Eukaryota</taxon>
        <taxon>Viridiplantae</taxon>
        <taxon>Chlorophyta</taxon>
        <taxon>Chloropicophyceae</taxon>
        <taxon>Chloropicales</taxon>
        <taxon>Chloropicaceae</taxon>
        <taxon>Chloropicon</taxon>
    </lineage>
</organism>